<comment type="catalytic activity">
    <reaction evidence="1 8">
        <text>ATP-independent breakage of single-stranded DNA, followed by passage and rejoining.</text>
        <dbReference type="EC" id="5.6.2.1"/>
    </reaction>
</comment>
<evidence type="ECO:0000313" key="12">
    <source>
        <dbReference type="Proteomes" id="UP000144311"/>
    </source>
</evidence>
<protein>
    <recommendedName>
        <fullName evidence="3">DNA topoisomerase</fullName>
        <ecNumber evidence="3">5.6.2.1</ecNumber>
    </recommendedName>
</protein>
<reference evidence="11 12" key="2">
    <citation type="submission" date="2013-10" db="EMBL/GenBank/DDBJ databases">
        <title>The genome of epidemic Squirrel Poxvirus reveals novel virulence genes.</title>
        <authorList>
            <person name="Darby A.C."/>
            <person name="McInnes C.J."/>
            <person name="Kjaer K.H."/>
            <person name="Wood A.R."/>
            <person name="Hughes M."/>
            <person name="Martensen P.M."/>
            <person name="Radford A.D."/>
            <person name="Hall N."/>
            <person name="Chantrey J."/>
        </authorList>
    </citation>
    <scope>NUCLEOTIDE SEQUENCE [LARGE SCALE GENOMIC DNA]</scope>
    <source>
        <strain evidence="11">Red squirrel UK</strain>
    </source>
</reference>
<dbReference type="Pfam" id="PF01028">
    <property type="entry name" value="Topoisom_I"/>
    <property type="match status" value="1"/>
</dbReference>
<dbReference type="EMBL" id="HE601899">
    <property type="protein sequence ID" value="CCD83253.1"/>
    <property type="molecule type" value="Genomic_DNA"/>
</dbReference>
<reference evidence="11 12" key="1">
    <citation type="submission" date="2011-10" db="EMBL/GenBank/DDBJ databases">
        <authorList>
            <person name="Darby A."/>
        </authorList>
    </citation>
    <scope>NUCLEOTIDE SEQUENCE [LARGE SCALE GENOMIC DNA]</scope>
    <source>
        <strain evidence="11">Red squirrel UK</strain>
    </source>
</reference>
<dbReference type="GO" id="GO:0003917">
    <property type="term" value="F:DNA topoisomerase type I (single strand cut, ATP-independent) activity"/>
    <property type="evidence" value="ECO:0007669"/>
    <property type="project" value="UniProtKB-UniRule"/>
</dbReference>
<evidence type="ECO:0000256" key="1">
    <source>
        <dbReference type="ARBA" id="ARBA00000213"/>
    </source>
</evidence>
<keyword evidence="5 8" id="KW-0799">Topoisomerase</keyword>
<dbReference type="GO" id="GO:0006265">
    <property type="term" value="P:DNA topological change"/>
    <property type="evidence" value="ECO:0007669"/>
    <property type="project" value="UniProtKB-UniRule"/>
</dbReference>
<dbReference type="InterPro" id="IPR011010">
    <property type="entry name" value="DNA_brk_join_enz"/>
</dbReference>
<dbReference type="Gene3D" id="1.20.120.380">
    <property type="entry name" value="Type 1-topoisomerase catalytic fragment, domain 2"/>
    <property type="match status" value="1"/>
</dbReference>
<evidence type="ECO:0000259" key="9">
    <source>
        <dbReference type="Pfam" id="PF01028"/>
    </source>
</evidence>
<accession>U3UBD1</accession>
<gene>
    <name evidence="11" type="primary">H6R</name>
    <name evidence="11" type="ORF">SQPV_0700</name>
</gene>
<dbReference type="GeneID" id="18158385"/>
<keyword evidence="7 8" id="KW-0413">Isomerase</keyword>
<evidence type="ECO:0000256" key="6">
    <source>
        <dbReference type="ARBA" id="ARBA00023125"/>
    </source>
</evidence>
<sequence>MRGLFLRNGKLFFDKECTRAVPNSNPAYEVLKNVRIPPHLTDVVVYEQTYEQALGGLIFVGTDAKGRRQYFYGKMHVQRRNAGRDRVFVKVFEVIGRIRAFIDKYIDDRDEKRRDDMQLAVFMLMETSFFIRLGKMRYLKENDTVGLLTLKNKHVVRDGNRALLVRFVGKDKVTHEFTVRAADRLYEPLARLHVESSPEAFLFNRLNEKRIYEFVRRFGIRVKDLRTYGVNYTFLSNFWSNVKSLDPLPPLKRLISTSIAQTAESVGHTPAISRHAYMATTVLELVQDKAILEAIAEKDFDEFLDMVVGYVKNREVA</sequence>
<comment type="similarity">
    <text evidence="2 8">Belongs to the type IB topoisomerase family.</text>
</comment>
<dbReference type="InterPro" id="IPR027362">
    <property type="entry name" value="TopoI_C"/>
</dbReference>
<dbReference type="InterPro" id="IPR001631">
    <property type="entry name" value="TopoI"/>
</dbReference>
<dbReference type="EC" id="5.6.2.1" evidence="3"/>
<keyword evidence="12" id="KW-1185">Reference proteome</keyword>
<dbReference type="InterPro" id="IPR013500">
    <property type="entry name" value="TopoI_cat_euk"/>
</dbReference>
<evidence type="ECO:0000259" key="10">
    <source>
        <dbReference type="Pfam" id="PF09266"/>
    </source>
</evidence>
<dbReference type="SUPFAM" id="SSF55869">
    <property type="entry name" value="DNA topoisomerase I domain"/>
    <property type="match status" value="1"/>
</dbReference>
<evidence type="ECO:0000256" key="2">
    <source>
        <dbReference type="ARBA" id="ARBA00006645"/>
    </source>
</evidence>
<dbReference type="InterPro" id="IPR035447">
    <property type="entry name" value="DNA_topo_I_N_sf"/>
</dbReference>
<dbReference type="Pfam" id="PF09266">
    <property type="entry name" value="VirDNA-topo-I_N"/>
    <property type="match status" value="1"/>
</dbReference>
<evidence type="ECO:0000256" key="5">
    <source>
        <dbReference type="ARBA" id="ARBA00023029"/>
    </source>
</evidence>
<dbReference type="KEGG" id="vg:18158385"/>
<keyword evidence="4" id="KW-0426">Late protein</keyword>
<name>U3UBD1_9POXV</name>
<feature type="active site" description="O-(3'-phospho-DNA)-tyrosine intermediate" evidence="8">
    <location>
        <position position="277"/>
    </location>
</feature>
<proteinExistence type="inferred from homology"/>
<dbReference type="RefSeq" id="YP_008658495.1">
    <property type="nucleotide sequence ID" value="NC_022563.1"/>
</dbReference>
<dbReference type="SUPFAM" id="SSF56349">
    <property type="entry name" value="DNA breaking-rejoining enzymes"/>
    <property type="match status" value="1"/>
</dbReference>
<feature type="domain" description="DNA topoisomerase I N-terminal viral" evidence="10">
    <location>
        <begin position="4"/>
        <end position="61"/>
    </location>
</feature>
<dbReference type="InterPro" id="IPR015346">
    <property type="entry name" value="TopoI_N_vir"/>
</dbReference>
<feature type="domain" description="DNA topoisomerase I catalytic core eukaryotic-type" evidence="9">
    <location>
        <begin position="93"/>
        <end position="279"/>
    </location>
</feature>
<dbReference type="Proteomes" id="UP000144311">
    <property type="component" value="Segment"/>
</dbReference>
<keyword evidence="6 8" id="KW-0238">DNA-binding</keyword>
<dbReference type="OrthoDB" id="5271at10239"/>
<organism evidence="11 12">
    <name type="scientific">Squirrelpox virus</name>
    <dbReference type="NCBI Taxonomy" id="240426"/>
    <lineage>
        <taxon>Viruses</taxon>
        <taxon>Varidnaviria</taxon>
        <taxon>Bamfordvirae</taxon>
        <taxon>Nucleocytoviricota</taxon>
        <taxon>Pokkesviricetes</taxon>
        <taxon>Chitovirales</taxon>
        <taxon>Poxviridae</taxon>
        <taxon>Chordopoxvirinae</taxon>
        <taxon>Sciuripoxvirus</taxon>
        <taxon>Sciuripoxvirus squirrelpox</taxon>
    </lineage>
</organism>
<evidence type="ECO:0000256" key="4">
    <source>
        <dbReference type="ARBA" id="ARBA00022921"/>
    </source>
</evidence>
<dbReference type="InterPro" id="IPR014711">
    <property type="entry name" value="TopoI_cat_a-hlx-sub_euk"/>
</dbReference>
<dbReference type="GO" id="GO:0003677">
    <property type="term" value="F:DNA binding"/>
    <property type="evidence" value="ECO:0007669"/>
    <property type="project" value="UniProtKB-UniRule"/>
</dbReference>
<evidence type="ECO:0000256" key="7">
    <source>
        <dbReference type="ARBA" id="ARBA00023235"/>
    </source>
</evidence>
<dbReference type="Gene3D" id="3.90.15.10">
    <property type="entry name" value="Topoisomerase I, Chain A, domain 3"/>
    <property type="match status" value="1"/>
</dbReference>
<evidence type="ECO:0000256" key="8">
    <source>
        <dbReference type="PROSITE-ProRule" id="PRU01382"/>
    </source>
</evidence>
<dbReference type="PROSITE" id="PS52038">
    <property type="entry name" value="TOPO_IB_2"/>
    <property type="match status" value="1"/>
</dbReference>
<evidence type="ECO:0000256" key="3">
    <source>
        <dbReference type="ARBA" id="ARBA00012891"/>
    </source>
</evidence>
<dbReference type="Gene3D" id="3.30.66.10">
    <property type="entry name" value="DNA topoisomerase I domain"/>
    <property type="match status" value="1"/>
</dbReference>
<evidence type="ECO:0000313" key="11">
    <source>
        <dbReference type="EMBL" id="CCD83253.1"/>
    </source>
</evidence>
<dbReference type="PRINTS" id="PR00416">
    <property type="entry name" value="EUTPISMRASEI"/>
</dbReference>